<feature type="compositionally biased region" description="Basic and acidic residues" evidence="1">
    <location>
        <begin position="27"/>
        <end position="38"/>
    </location>
</feature>
<protein>
    <submittedName>
        <fullName evidence="2">Uncharacterized protein</fullName>
    </submittedName>
</protein>
<evidence type="ECO:0000313" key="2">
    <source>
        <dbReference type="EMBL" id="KAA6366154.1"/>
    </source>
</evidence>
<feature type="non-terminal residue" evidence="2">
    <location>
        <position position="1"/>
    </location>
</feature>
<feature type="region of interest" description="Disordered" evidence="1">
    <location>
        <begin position="216"/>
        <end position="276"/>
    </location>
</feature>
<comment type="caution">
    <text evidence="2">The sequence shown here is derived from an EMBL/GenBank/DDBJ whole genome shotgun (WGS) entry which is preliminary data.</text>
</comment>
<dbReference type="Proteomes" id="UP000324800">
    <property type="component" value="Unassembled WGS sequence"/>
</dbReference>
<dbReference type="EMBL" id="SNRW01019691">
    <property type="protein sequence ID" value="KAA6366154.1"/>
    <property type="molecule type" value="Genomic_DNA"/>
</dbReference>
<feature type="compositionally biased region" description="Acidic residues" evidence="1">
    <location>
        <begin position="257"/>
        <end position="272"/>
    </location>
</feature>
<feature type="region of interest" description="Disordered" evidence="1">
    <location>
        <begin position="361"/>
        <end position="390"/>
    </location>
</feature>
<organism evidence="2 3">
    <name type="scientific">Streblomastix strix</name>
    <dbReference type="NCBI Taxonomy" id="222440"/>
    <lineage>
        <taxon>Eukaryota</taxon>
        <taxon>Metamonada</taxon>
        <taxon>Preaxostyla</taxon>
        <taxon>Oxymonadida</taxon>
        <taxon>Streblomastigidae</taxon>
        <taxon>Streblomastix</taxon>
    </lineage>
</organism>
<feature type="region of interest" description="Disordered" evidence="1">
    <location>
        <begin position="1"/>
        <end position="38"/>
    </location>
</feature>
<accession>A0A5J4U7A7</accession>
<evidence type="ECO:0000256" key="1">
    <source>
        <dbReference type="SAM" id="MobiDB-lite"/>
    </source>
</evidence>
<evidence type="ECO:0000313" key="3">
    <source>
        <dbReference type="Proteomes" id="UP000324800"/>
    </source>
</evidence>
<dbReference type="AlphaFoldDB" id="A0A5J4U7A7"/>
<sequence>DEQDQMDIGGAGLFGDGASDDEGDQLNADKGKEKDQNQIEKISDIQINQSQKNLTEQEIQQQLQKEKMIKRRASQLLKDGMNIIVNEEYQQFEDEGFRKQDNATGQRGVFISEDAFDYDVRYERNKQVNEAQVSQEMINAQRHVLKFLRESEAWKIETDLAARVRMWHEGMKRVFEQEKKKGIFDIVEYCQYILGKIKLELEEKDRQRIEDMEQKAKENEKLNENKKKKGNLQIMETNDERNDSDDQNEEQMKDKDDNNEDEDEQQDNEDSTLDQIESDPYYFTLIKPVPFQNIMQSREKYEVARRFAGFVDLLNGGIVRVDFGEDKQKEMEQQRKKNNDSEYRIIEEGLIVGISGRKVKRFGDQMNNDNQEQEDNPQVKRRGKKKKGKR</sequence>
<name>A0A5J4U7A7_9EUKA</name>
<proteinExistence type="predicted"/>
<feature type="compositionally biased region" description="Basic and acidic residues" evidence="1">
    <location>
        <begin position="216"/>
        <end position="225"/>
    </location>
</feature>
<reference evidence="2 3" key="1">
    <citation type="submission" date="2019-03" db="EMBL/GenBank/DDBJ databases">
        <title>Single cell metagenomics reveals metabolic interactions within the superorganism composed of flagellate Streblomastix strix and complex community of Bacteroidetes bacteria on its surface.</title>
        <authorList>
            <person name="Treitli S.C."/>
            <person name="Kolisko M."/>
            <person name="Husnik F."/>
            <person name="Keeling P."/>
            <person name="Hampl V."/>
        </authorList>
    </citation>
    <scope>NUCLEOTIDE SEQUENCE [LARGE SCALE GENOMIC DNA]</scope>
    <source>
        <strain evidence="2">ST1C</strain>
    </source>
</reference>
<gene>
    <name evidence="2" type="ORF">EZS28_038319</name>
</gene>
<feature type="compositionally biased region" description="Basic residues" evidence="1">
    <location>
        <begin position="379"/>
        <end position="390"/>
    </location>
</feature>